<protein>
    <submittedName>
        <fullName evidence="1">Uncharacterized protein</fullName>
    </submittedName>
</protein>
<dbReference type="EMBL" id="JANSHE010006765">
    <property type="protein sequence ID" value="KAJ2966117.1"/>
    <property type="molecule type" value="Genomic_DNA"/>
</dbReference>
<reference evidence="1" key="1">
    <citation type="submission" date="2022-08" db="EMBL/GenBank/DDBJ databases">
        <title>Genome Sequence of Pycnoporus sanguineus.</title>
        <authorList>
            <person name="Buettner E."/>
        </authorList>
    </citation>
    <scope>NUCLEOTIDE SEQUENCE</scope>
    <source>
        <strain evidence="1">CG-C14</strain>
    </source>
</reference>
<comment type="caution">
    <text evidence="1">The sequence shown here is derived from an EMBL/GenBank/DDBJ whole genome shotgun (WGS) entry which is preliminary data.</text>
</comment>
<evidence type="ECO:0000313" key="1">
    <source>
        <dbReference type="EMBL" id="KAJ2966117.1"/>
    </source>
</evidence>
<organism evidence="1 2">
    <name type="scientific">Trametes sanguinea</name>
    <dbReference type="NCBI Taxonomy" id="158606"/>
    <lineage>
        <taxon>Eukaryota</taxon>
        <taxon>Fungi</taxon>
        <taxon>Dikarya</taxon>
        <taxon>Basidiomycota</taxon>
        <taxon>Agaricomycotina</taxon>
        <taxon>Agaricomycetes</taxon>
        <taxon>Polyporales</taxon>
        <taxon>Polyporaceae</taxon>
        <taxon>Trametes</taxon>
    </lineage>
</organism>
<sequence length="150" mass="16267">MAFTTQVLKCSPESVTFDADKPVISSVETREALKRASEQLRAQQTVAFPTETVYGLGALALEPEAAARIFSTKGRPPDNPLIVHVSSKDMLTRILPKEYTISGTKPADRRGPNAFTSDSEGAHRHCGRTYSGAERKLVGQTEPYQSGACL</sequence>
<dbReference type="Proteomes" id="UP001144978">
    <property type="component" value="Unassembled WGS sequence"/>
</dbReference>
<keyword evidence="2" id="KW-1185">Reference proteome</keyword>
<gene>
    <name evidence="1" type="ORF">NUW54_g13903</name>
</gene>
<proteinExistence type="predicted"/>
<accession>A0ACC1MGH6</accession>
<name>A0ACC1MGH6_9APHY</name>
<evidence type="ECO:0000313" key="2">
    <source>
        <dbReference type="Proteomes" id="UP001144978"/>
    </source>
</evidence>